<reference evidence="3" key="1">
    <citation type="journal article" date="2019" name="Int. J. Syst. Evol. Microbiol.">
        <title>The Global Catalogue of Microorganisms (GCM) 10K type strain sequencing project: providing services to taxonomists for standard genome sequencing and annotation.</title>
        <authorList>
            <consortium name="The Broad Institute Genomics Platform"/>
            <consortium name="The Broad Institute Genome Sequencing Center for Infectious Disease"/>
            <person name="Wu L."/>
            <person name="Ma J."/>
        </authorList>
    </citation>
    <scope>NUCLEOTIDE SEQUENCE [LARGE SCALE GENOMIC DNA]</scope>
    <source>
        <strain evidence="3">JCM 18055</strain>
    </source>
</reference>
<evidence type="ECO:0000256" key="1">
    <source>
        <dbReference type="SAM" id="Phobius"/>
    </source>
</evidence>
<accession>A0ABP8VXP8</accession>
<feature type="transmembrane region" description="Helical" evidence="1">
    <location>
        <begin position="86"/>
        <end position="104"/>
    </location>
</feature>
<evidence type="ECO:0000313" key="2">
    <source>
        <dbReference type="EMBL" id="GAA4673481.1"/>
    </source>
</evidence>
<feature type="transmembrane region" description="Helical" evidence="1">
    <location>
        <begin position="207"/>
        <end position="223"/>
    </location>
</feature>
<feature type="transmembrane region" description="Helical" evidence="1">
    <location>
        <begin position="253"/>
        <end position="270"/>
    </location>
</feature>
<feature type="transmembrane region" description="Helical" evidence="1">
    <location>
        <begin position="364"/>
        <end position="383"/>
    </location>
</feature>
<keyword evidence="1" id="KW-0472">Membrane</keyword>
<name>A0ABP8VXP8_9PSEU</name>
<dbReference type="PANTHER" id="PTHR37422:SF13">
    <property type="entry name" value="LIPOPOLYSACCHARIDE BIOSYNTHESIS PROTEIN PA4999-RELATED"/>
    <property type="match status" value="1"/>
</dbReference>
<sequence>MSLPGHVNGDRLPAGVGPFEPATSHRLVGAVWTLLLVNTLGFSKAVEMAVPFPRAVGQVVTMGALVAAFGLAIVLNPSGRIRPNPFLLVLSLLVVTSLAASLQVEQNAGDALFRSFRFALFVVTLWLVSRWWDDALLFVRQTILFLAAMLLLVLAGLLISPSTALWGEQGRLVGTLWPISAPQVGQFGAVTVGLVALLWLSGRLRGPGATLLALMAGACLLLSHTRTALIALLVALVSASLLLVNTNRRARRALGTAAVVAPILAILFRADLVDWFQRGQDADQLDNLTGRKVVWEALLGEDRSQFDNLLGGGLSDKSFQGAAIDNSWYAVYLDQGFVGIVLVCAFLVYLGFSAIMREPGPNRGMAFFVVVFCVMSSYTEVGLGDASPYLLYLTMAAALLQPQLVRRSVEIAGESR</sequence>
<keyword evidence="1" id="KW-1133">Transmembrane helix</keyword>
<evidence type="ECO:0000313" key="3">
    <source>
        <dbReference type="Proteomes" id="UP001500325"/>
    </source>
</evidence>
<feature type="transmembrane region" description="Helical" evidence="1">
    <location>
        <begin position="329"/>
        <end position="352"/>
    </location>
</feature>
<dbReference type="Proteomes" id="UP001500325">
    <property type="component" value="Unassembled WGS sequence"/>
</dbReference>
<feature type="transmembrane region" description="Helical" evidence="1">
    <location>
        <begin position="144"/>
        <end position="167"/>
    </location>
</feature>
<keyword evidence="1" id="KW-0812">Transmembrane</keyword>
<feature type="transmembrane region" description="Helical" evidence="1">
    <location>
        <begin position="179"/>
        <end position="200"/>
    </location>
</feature>
<feature type="transmembrane region" description="Helical" evidence="1">
    <location>
        <begin position="229"/>
        <end position="246"/>
    </location>
</feature>
<gene>
    <name evidence="2" type="ORF">GCM10023215_01180</name>
</gene>
<feature type="transmembrane region" description="Helical" evidence="1">
    <location>
        <begin position="116"/>
        <end position="132"/>
    </location>
</feature>
<feature type="transmembrane region" description="Helical" evidence="1">
    <location>
        <begin position="55"/>
        <end position="74"/>
    </location>
</feature>
<protein>
    <submittedName>
        <fullName evidence="2">Membrane protein</fullName>
    </submittedName>
</protein>
<dbReference type="InterPro" id="IPR051533">
    <property type="entry name" value="WaaL-like"/>
</dbReference>
<dbReference type="EMBL" id="BAABIC010000001">
    <property type="protein sequence ID" value="GAA4673481.1"/>
    <property type="molecule type" value="Genomic_DNA"/>
</dbReference>
<proteinExistence type="predicted"/>
<dbReference type="PANTHER" id="PTHR37422">
    <property type="entry name" value="TEICHURONIC ACID BIOSYNTHESIS PROTEIN TUAE"/>
    <property type="match status" value="1"/>
</dbReference>
<dbReference type="RefSeq" id="WP_345377620.1">
    <property type="nucleotide sequence ID" value="NZ_BAABIC010000001.1"/>
</dbReference>
<comment type="caution">
    <text evidence="2">The sequence shown here is derived from an EMBL/GenBank/DDBJ whole genome shotgun (WGS) entry which is preliminary data.</text>
</comment>
<keyword evidence="3" id="KW-1185">Reference proteome</keyword>
<organism evidence="2 3">
    <name type="scientific">Pseudonocardia yuanmonensis</name>
    <dbReference type="NCBI Taxonomy" id="1095914"/>
    <lineage>
        <taxon>Bacteria</taxon>
        <taxon>Bacillati</taxon>
        <taxon>Actinomycetota</taxon>
        <taxon>Actinomycetes</taxon>
        <taxon>Pseudonocardiales</taxon>
        <taxon>Pseudonocardiaceae</taxon>
        <taxon>Pseudonocardia</taxon>
    </lineage>
</organism>